<dbReference type="InterPro" id="IPR018247">
    <property type="entry name" value="EF_Hand_1_Ca_BS"/>
</dbReference>
<dbReference type="CDD" id="cd00051">
    <property type="entry name" value="EFh"/>
    <property type="match status" value="1"/>
</dbReference>
<dbReference type="EMBL" id="JBBJCI010000266">
    <property type="protein sequence ID" value="KAK7236708.1"/>
    <property type="molecule type" value="Genomic_DNA"/>
</dbReference>
<dbReference type="InterPro" id="IPR011992">
    <property type="entry name" value="EF-hand-dom_pair"/>
</dbReference>
<dbReference type="Pfam" id="PF13499">
    <property type="entry name" value="EF-hand_7"/>
    <property type="match status" value="1"/>
</dbReference>
<dbReference type="Proteomes" id="UP001363151">
    <property type="component" value="Unassembled WGS sequence"/>
</dbReference>
<feature type="domain" description="EF-hand" evidence="3">
    <location>
        <begin position="9"/>
        <end position="44"/>
    </location>
</feature>
<sequence>MPRDNFENLDEEIMRVIFDLFDSDGGGTIGREEVPEMIRTLLFEVPSEEQVDQLIAKFDDSGDGELDFEEFSNMMKMYVSPLDLTLPPEPVNELGLTLRMRKDGSICIMAIDPALCPVLHRAAVDGILRPGHPIAKIDKERYTDVLEAAAYIRARIKERPVLITLAAPEIGSNLGHHLTIGWWQNSALAAAGFSESREIRESRNRVRQSASNTLLSSYYHGARYCAYI</sequence>
<keyword evidence="1" id="KW-0677">Repeat</keyword>
<dbReference type="SMART" id="SM00054">
    <property type="entry name" value="EFh"/>
    <property type="match status" value="2"/>
</dbReference>
<accession>A0ABR1FRJ5</accession>
<keyword evidence="2" id="KW-0106">Calcium</keyword>
<gene>
    <name evidence="4" type="ORF">SO694_00245010</name>
</gene>
<dbReference type="SUPFAM" id="SSF47473">
    <property type="entry name" value="EF-hand"/>
    <property type="match status" value="1"/>
</dbReference>
<keyword evidence="5" id="KW-1185">Reference proteome</keyword>
<organism evidence="4 5">
    <name type="scientific">Aureococcus anophagefferens</name>
    <name type="common">Harmful bloom alga</name>
    <dbReference type="NCBI Taxonomy" id="44056"/>
    <lineage>
        <taxon>Eukaryota</taxon>
        <taxon>Sar</taxon>
        <taxon>Stramenopiles</taxon>
        <taxon>Ochrophyta</taxon>
        <taxon>Pelagophyceae</taxon>
        <taxon>Pelagomonadales</taxon>
        <taxon>Pelagomonadaceae</taxon>
        <taxon>Aureococcus</taxon>
    </lineage>
</organism>
<dbReference type="InterPro" id="IPR036034">
    <property type="entry name" value="PDZ_sf"/>
</dbReference>
<protein>
    <recommendedName>
        <fullName evidence="3">EF-hand domain-containing protein</fullName>
    </recommendedName>
</protein>
<evidence type="ECO:0000256" key="1">
    <source>
        <dbReference type="ARBA" id="ARBA00022737"/>
    </source>
</evidence>
<name>A0ABR1FRJ5_AURAN</name>
<dbReference type="InterPro" id="IPR050145">
    <property type="entry name" value="Centrin_CML-like"/>
</dbReference>
<comment type="caution">
    <text evidence="4">The sequence shown here is derived from an EMBL/GenBank/DDBJ whole genome shotgun (WGS) entry which is preliminary data.</text>
</comment>
<evidence type="ECO:0000313" key="5">
    <source>
        <dbReference type="Proteomes" id="UP001363151"/>
    </source>
</evidence>
<proteinExistence type="predicted"/>
<reference evidence="4 5" key="1">
    <citation type="submission" date="2024-03" db="EMBL/GenBank/DDBJ databases">
        <title>Aureococcus anophagefferens CCMP1851 and Kratosvirus quantuckense: Draft genome of a second virus-susceptible host strain in the model system.</title>
        <authorList>
            <person name="Chase E."/>
            <person name="Truchon A.R."/>
            <person name="Schepens W."/>
            <person name="Wilhelm S.W."/>
        </authorList>
    </citation>
    <scope>NUCLEOTIDE SEQUENCE [LARGE SCALE GENOMIC DNA]</scope>
    <source>
        <strain evidence="4 5">CCMP1851</strain>
    </source>
</reference>
<dbReference type="PROSITE" id="PS50222">
    <property type="entry name" value="EF_HAND_2"/>
    <property type="match status" value="2"/>
</dbReference>
<evidence type="ECO:0000259" key="3">
    <source>
        <dbReference type="PROSITE" id="PS50222"/>
    </source>
</evidence>
<evidence type="ECO:0000313" key="4">
    <source>
        <dbReference type="EMBL" id="KAK7236708.1"/>
    </source>
</evidence>
<dbReference type="Gene3D" id="1.10.238.10">
    <property type="entry name" value="EF-hand"/>
    <property type="match status" value="1"/>
</dbReference>
<dbReference type="InterPro" id="IPR002048">
    <property type="entry name" value="EF_hand_dom"/>
</dbReference>
<dbReference type="PANTHER" id="PTHR23050">
    <property type="entry name" value="CALCIUM BINDING PROTEIN"/>
    <property type="match status" value="1"/>
</dbReference>
<feature type="domain" description="EF-hand" evidence="3">
    <location>
        <begin position="46"/>
        <end position="81"/>
    </location>
</feature>
<dbReference type="PROSITE" id="PS00018">
    <property type="entry name" value="EF_HAND_1"/>
    <property type="match status" value="2"/>
</dbReference>
<dbReference type="SUPFAM" id="SSF50156">
    <property type="entry name" value="PDZ domain-like"/>
    <property type="match status" value="1"/>
</dbReference>
<evidence type="ECO:0000256" key="2">
    <source>
        <dbReference type="ARBA" id="ARBA00022837"/>
    </source>
</evidence>